<dbReference type="InterPro" id="IPR011050">
    <property type="entry name" value="Pectin_lyase_fold/virulence"/>
</dbReference>
<dbReference type="InterPro" id="IPR036709">
    <property type="entry name" value="Autotransporte_beta_dom_sf"/>
</dbReference>
<organism evidence="4 5">
    <name type="scientific">Leminorella grimontii</name>
    <dbReference type="NCBI Taxonomy" id="82981"/>
    <lineage>
        <taxon>Bacteria</taxon>
        <taxon>Pseudomonadati</taxon>
        <taxon>Pseudomonadota</taxon>
        <taxon>Gammaproteobacteria</taxon>
        <taxon>Enterobacterales</taxon>
        <taxon>Budviciaceae</taxon>
        <taxon>Leminorella</taxon>
    </lineage>
</organism>
<evidence type="ECO:0000256" key="1">
    <source>
        <dbReference type="ARBA" id="ARBA00022729"/>
    </source>
</evidence>
<comment type="caution">
    <text evidence="4">The sequence shown here is derived from an EMBL/GenBank/DDBJ whole genome shotgun (WGS) entry which is preliminary data.</text>
</comment>
<dbReference type="Pfam" id="PF18883">
    <property type="entry name" value="AC_1"/>
    <property type="match status" value="1"/>
</dbReference>
<evidence type="ECO:0000313" key="4">
    <source>
        <dbReference type="EMBL" id="GKX54235.1"/>
    </source>
</evidence>
<keyword evidence="2" id="KW-1133">Transmembrane helix</keyword>
<evidence type="ECO:0000256" key="2">
    <source>
        <dbReference type="SAM" id="Phobius"/>
    </source>
</evidence>
<dbReference type="InterPro" id="IPR043990">
    <property type="entry name" value="AC_1"/>
</dbReference>
<dbReference type="NCBIfam" id="TIGR01414">
    <property type="entry name" value="autotrans_barl"/>
    <property type="match status" value="1"/>
</dbReference>
<dbReference type="SUPFAM" id="SSF51126">
    <property type="entry name" value="Pectin lyase-like"/>
    <property type="match status" value="8"/>
</dbReference>
<protein>
    <submittedName>
        <fullName evidence="4">Autotransporter</fullName>
    </submittedName>
</protein>
<dbReference type="RefSeq" id="WP_027272822.1">
    <property type="nucleotide sequence ID" value="NZ_BRLH01000001.1"/>
</dbReference>
<dbReference type="PROSITE" id="PS51208">
    <property type="entry name" value="AUTOTRANSPORTER"/>
    <property type="match status" value="1"/>
</dbReference>
<dbReference type="PANTHER" id="PTHR35037:SF3">
    <property type="entry name" value="C-TERMINAL REGION OF AIDA-LIKE PROTEIN"/>
    <property type="match status" value="1"/>
</dbReference>
<dbReference type="InterPro" id="IPR051551">
    <property type="entry name" value="Autotransporter_adhesion"/>
</dbReference>
<dbReference type="InterPro" id="IPR005546">
    <property type="entry name" value="Autotransporte_beta"/>
</dbReference>
<evidence type="ECO:0000259" key="3">
    <source>
        <dbReference type="PROSITE" id="PS51208"/>
    </source>
</evidence>
<dbReference type="EMBL" id="BRLH01000001">
    <property type="protein sequence ID" value="GKX54235.1"/>
    <property type="molecule type" value="Genomic_DNA"/>
</dbReference>
<evidence type="ECO:0000313" key="5">
    <source>
        <dbReference type="Proteomes" id="UP001058124"/>
    </source>
</evidence>
<keyword evidence="5" id="KW-1185">Reference proteome</keyword>
<dbReference type="InterPro" id="IPR012332">
    <property type="entry name" value="Autotransporter_pectin_lyase_C"/>
</dbReference>
<sequence length="3852" mass="384399">MMKKQYGRHNHGSSLNRLTKAIIIAFPMLAIGMGISHAAVPLNAGQDVAAAGLSLGNYDLLLNGNVTWNSVFNVNSAAKSNISIDGNACTIVIGNSNTQRLLNITQAATSININNAVITSGSFTGPRNGLILINANNATLNLNLENTAFKNIGPTDSGTYASADYGPILNTRGSSNSVMNISAGTAGVLFQGNHGLADQPGAVGLYSTNAMNFTGKVTFDSNWTANYGGAITVYEANGSKLTFADETNFINNHSAVFGGAIDYWGGASDTNFNGKTLFQGNYVYGSPSTSSDYPAHVTDQHSRGGAINLGYNAAGASGLNLNFNGETQFIGNFVVEAKSAKNALGGAVSAYGNGTNRLYFMNFNGPTTFDGNYVYSTAANGYGYGGAIYYDAGSTANLTLGPGSRLINNYAKTLGGAIYLQTGNINLSADGGDIVLQNNYQNAFFTDPGNGFFKPVSGTGDPNAVYLGGTGSLNLYASEGYAIRFYDPIASAASASITVNKTGDGEAIFYGNNDAIHNSLITTNTTVSAGAFSLVDRVIYGDKTKGVFTVASGGTVSGNNGSTLRANLVSVNGGTIAASGGIFNLDVGSGVTVTAGQFSGYGAIAAPLISLGASGNISRGNADSGQELILDAVLTGAGGLNNVGDGTLTLTKVNAYTGATTVSAGTLKAGNTNVIQTSSGLTVNGGAFDLSGFNQTVSSLAGLGGQVITTGGSQLTVNGAVNTTYAGAIVGNGRLSKQGSGVLTLTGSSSVNEVEALAGGLTIGGGSVVVQNAATVNNGAALTVSSAGSLTADALSVGASSGSSSMAASGGSVLQTKQVSIGKSGASGTVTLSASRWENEGGSFIVGDAGVGSLSVNTGANLSHDGVLNVGSGSAGSGTLTVDGANTLVQVSDLVLGSTDGAVGQLRLAGSAVLQTESMTRQSSASSVDFSGGTLRAASDNNSFIDGFTSGSLVLNSGGVTLDSNGFTIATSNIFSGSGGLNKAGVGTLTLTGLNAYSGLTYVTGGTLRLTDSGALGSGNVTIDAGAELFIDTPTGGSYAFNKLLSGSGLLHVDLSSITDGFSFGSGVGNGFSGVVQLGNSLFTLAGTGTSALTNATLQLDAGNTTDVGAGVQAIGGLNLNGGLLRFNNFASGGVISTQTLALNSGTVAIDPDAIVDSTGNLLVQDEGQNVYLVNAGSVSGSASNLTLTNLSGGEVADSANVIQGGELVAVGDYGFSLNSDSAGLYAHYALTQLNLQSGKTLTLSGDTATPSGANELHAKLIGDGGLLVNATNTITLNNTGNIYTGLTTVGSGTLALGANGALGQTSGLDIQSGATVDLNGYSQTVGGLSGAGSLNVNAGQLTTAGSGTFGGVISGTGALTVSGGLLTLTGGNTYSGNTTVASGATLQVGNGGTSGSYVGNILNNGEVIFNRSNTSSYLASIGGSGKVTKSGSGALTLSGASDYAGGTTIESGRIIATHGQTLGSGDVDNASGAVLELNFDADDTFDNVLSGAGELIKSGDGNATLTATGSSQGIVSVESGTLTVAQNVAFNAENVYTGDDATLALSSGATLSLSDTLTQGPSSTLDIALGGTTPVITANEATIGGTLKVSGLSLGATPAKASLLAESDVTLIHTTQGIVGDFDQYDFSGASSSVDYLRLTGKLANGALDYNVGFGLNWLAGTTLGNGIFTLTNAADVFELDVALGNQSVSATGWDGKSLTKAGSGQLILSAVNGYTGDTRVQGGTLKTTVNNAFVNSANVSVSSGATLNLNNTAQQANNLSGAGDVQLGSGTLTVNSTSDSTFSGQVNGGGRLIKIGTAALTLSGNSDYAGGTSISAGRLIATSAAALGGGVISNGMNGTLQLDFSGSGMLTNWLIGSGALVKTGGGAAMLTSSGSSQGAVSVDAGTLTFAQNGAFNANSLATKSGATTGIAADATLELGGSLVQNSGATLNVAIGSAQPAIAADSAQLAGNLNVTGFSGSEPARASQLLNEAFTVIHTTNGITGDFSQVDLGGASSRVDYLKVSGGLANGGLDYNVGFGLTWLAGTTLGNGVFTLTNAADVFELDVALSNQSVSATGWDGKSLTKAGSGQLILSAVNGYTGDTQVQGGMLKTTVNNAFVSSANVSVSSGATLNLNNTAQQANNLSGAGSVQLGSGTLTVNSTSDSAFSGQISGGGQLIKTGTGALTLSGNNGYSGGTAINVGKLIATSASALGGGSVNNGANGTLQLDFANDGMLVNRLSGTGALVKTGAGNAALTSANSSQGAVSVNAGSLTFAQGGAFNADSLTTKSGATTAIAADATLILNGALTQNGGATLNVAIGSAQPAIVADSAQIAGTLNVTGFSGSEPAKASLLLGELFTVLHTANGITGDFSPVDLGGASSRVDYLTMSGGLANGGLDYNVGFGLTWLAGATLGNGNFTLANATDAFELDVALSDQSASATGWDGKSLTKAGSGQLVLSVVNGYTGDTRVQGGELKTTVNNAFVNSANVLVNSGATLNLNGTAQQANNLSGAGGVSLGNGALTVNSVSDSTFSGQISGDGQLIKTGTGSLTLSGNNGYAGGTAINIGKLIATSASALGGGSVNNGANGTLQLDFVGDGTLANRLSGVGALVKTGAGSATLTSTGSSQGAVSAEAGALAFAQIGAFNADSLTTKSGATTAIAADATLELNGSLSQQSGSTLEMTLGSAQPVIAANAASLTGELKIVGIDFNLGNTPTKASEMPNTRFTLIQTTNGITGDFDAVDLNGAASNVDFLTVDASKSADGLSYHAGLGLTWIAGNTLGHGVFTLAAQAAFDLDVALSDQGVSATGWDGKTMNKQGQGTLTVSAAQNYTGDTRVNGGVLKTAIADAFTQSANVIVANAATLNLDGFSQRLNNLSGSGSILLGNGNLTVNSLTDSAFDGAISGNGQLVKTGAQNFTLTGVNFYSGGTAVSQGRLIATQSQSIGTGNVNNNAELELAFSGNGTVNNALSGSGALIKSGSGTASLTASGSSQGSVTVSEGTLGFSENGLFTAGNYMTNLGATTSLAADSRLNVSGLFDHQGTLDLVAGNSQNAIDAISADLGVNSAFNLSGYSAPETTSAAQLAYSTFTVIHTAAPGNLTGAFQTVNLGGATSPVDYLSVSASSDTQDYRIGLGLNWYAAHTITPTNAHGDFTLTGANEFFDLDVVMADETANGAVWDGKSLTKLGDGTLKLSKANTYTGETRIDGGALMAGHTDIIAQSERLTISQGATLDMNDFDQYVNALNGAGNVKLGSARLTINTQGNDLFSGVISGSGELEKVGGGQLQLTSDQTYSGVTTVADGTLLLGNGGEKGLVDGDIDNAGLVVFDFGVNRIYSHAINGAGDVMQQGDGILTLTQSHGYTGKTTIDAGGIVLLNNAQLSGTSNVAVASGAMLGGYGGVGGDVDNQGLLAVADAALNDANAASGTFTVGGRLTNGGEIRMESVRPTSRLVVNGDYVGSNGLLTLSTVLEGDNADTDRLVVLGNTSGVTRVVVNNAGGVGAQTVNGIEVISVGGQSDGQFTLTNRVVAGAYEYSLYQGLPNAMNGNWYLRSQGGSSEPQWRPEIGGYLGNQSIVGVMQTQTLFDRKGTQFKSANDSAWGRIVTGSQDSKAAGHHVDMNTDYTLIQVGGDLLTLSLGDQGINVGLMASYGDAQTDSTGNRSANGDRYKANGSVDGYSLGMYATWFADAKEERGAYVDSWLQHGWYSNSVNGEGMSSDSYDSRLWTASLESGYIWAMNEDKFSQWSLAPQAQVVYSHYSADSLTDVSGTEISNQKGESWTVRVGSRVMGRLTAGDSLFHPYAELNWLYNRQPASVAFDGENVQMNAPKNRAEVKVGVQSEFDSRWSTWIHFDAQTGADDYRQYSGGISVRYSW</sequence>
<proteinExistence type="predicted"/>
<gene>
    <name evidence="4" type="ORF">SOASR030_03470</name>
</gene>
<dbReference type="PANTHER" id="PTHR35037">
    <property type="entry name" value="C-TERMINAL REGION OF AIDA-LIKE PROTEIN"/>
    <property type="match status" value="1"/>
</dbReference>
<dbReference type="NCBIfam" id="TIGR02601">
    <property type="entry name" value="autotrns_rpt"/>
    <property type="match status" value="15"/>
</dbReference>
<feature type="transmembrane region" description="Helical" evidence="2">
    <location>
        <begin position="21"/>
        <end position="40"/>
    </location>
</feature>
<dbReference type="Gene3D" id="2.40.128.130">
    <property type="entry name" value="Autotransporter beta-domain"/>
    <property type="match status" value="1"/>
</dbReference>
<dbReference type="InterPro" id="IPR013425">
    <property type="entry name" value="Autotrns_rpt"/>
</dbReference>
<reference evidence="4" key="1">
    <citation type="submission" date="2022-06" db="EMBL/GenBank/DDBJ databases">
        <title>Draft genome sequences of Leminorella grimontii str. JCM5902.</title>
        <authorList>
            <person name="Wakabayashi Y."/>
            <person name="Kojima K."/>
        </authorList>
    </citation>
    <scope>NUCLEOTIDE SEQUENCE</scope>
    <source>
        <strain evidence="4">JCM 5902</strain>
    </source>
</reference>
<dbReference type="GO" id="GO:0019867">
    <property type="term" value="C:outer membrane"/>
    <property type="evidence" value="ECO:0007669"/>
    <property type="project" value="InterPro"/>
</dbReference>
<dbReference type="SUPFAM" id="SSF103515">
    <property type="entry name" value="Autotransporter"/>
    <property type="match status" value="1"/>
</dbReference>
<accession>A0AAV5MX33</accession>
<dbReference type="Gene3D" id="2.160.20.20">
    <property type="match status" value="3"/>
</dbReference>
<keyword evidence="2" id="KW-0812">Transmembrane</keyword>
<dbReference type="Proteomes" id="UP001058124">
    <property type="component" value="Unassembled WGS sequence"/>
</dbReference>
<keyword evidence="2" id="KW-0472">Membrane</keyword>
<dbReference type="InterPro" id="IPR006315">
    <property type="entry name" value="OM_autotransptr_brl_dom"/>
</dbReference>
<dbReference type="Pfam" id="PF12951">
    <property type="entry name" value="PATR"/>
    <property type="match status" value="19"/>
</dbReference>
<keyword evidence="1" id="KW-0732">Signal</keyword>
<dbReference type="CDD" id="cd01344">
    <property type="entry name" value="PL2_Passenger_AT"/>
    <property type="match status" value="1"/>
</dbReference>
<name>A0AAV5MX33_9GAMM</name>
<feature type="domain" description="Autotransporter" evidence="3">
    <location>
        <begin position="3571"/>
        <end position="3852"/>
    </location>
</feature>
<dbReference type="SMART" id="SM00869">
    <property type="entry name" value="Autotransporter"/>
    <property type="match status" value="1"/>
</dbReference>